<name>A0A5N3PDE5_9HYPH</name>
<dbReference type="RefSeq" id="WP_150943965.1">
    <property type="nucleotide sequence ID" value="NZ_VCMV01000013.1"/>
</dbReference>
<dbReference type="PANTHER" id="PTHR22935">
    <property type="entry name" value="PENICILLIN-BINDING PROTEIN"/>
    <property type="match status" value="1"/>
</dbReference>
<organism evidence="3 4">
    <name type="scientific">Microvirga brassicacearum</name>
    <dbReference type="NCBI Taxonomy" id="2580413"/>
    <lineage>
        <taxon>Bacteria</taxon>
        <taxon>Pseudomonadati</taxon>
        <taxon>Pseudomonadota</taxon>
        <taxon>Alphaproteobacteria</taxon>
        <taxon>Hyphomicrobiales</taxon>
        <taxon>Methylobacteriaceae</taxon>
        <taxon>Microvirga</taxon>
    </lineage>
</organism>
<evidence type="ECO:0000313" key="3">
    <source>
        <dbReference type="EMBL" id="KAB0267675.1"/>
    </source>
</evidence>
<dbReference type="Gene3D" id="3.40.710.10">
    <property type="entry name" value="DD-peptidase/beta-lactamase superfamily"/>
    <property type="match status" value="1"/>
</dbReference>
<dbReference type="InterPro" id="IPR012338">
    <property type="entry name" value="Beta-lactam/transpept-like"/>
</dbReference>
<evidence type="ECO:0000256" key="1">
    <source>
        <dbReference type="ARBA" id="ARBA00038473"/>
    </source>
</evidence>
<feature type="domain" description="Beta-lactamase-related" evidence="2">
    <location>
        <begin position="52"/>
        <end position="338"/>
    </location>
</feature>
<dbReference type="InterPro" id="IPR001466">
    <property type="entry name" value="Beta-lactam-related"/>
</dbReference>
<dbReference type="SUPFAM" id="SSF56601">
    <property type="entry name" value="beta-lactamase/transpeptidase-like"/>
    <property type="match status" value="1"/>
</dbReference>
<sequence>MSIIEPTTEQLDNLVAPYLAQQSQGLGFAIGYVGPDFQNIYLAGNLLNQNGFALPFTSDTPFEIASVSKTFTATLYALLIQQVTDPSPVVGDFGLDIAQQFNAIPLVSLINYTSGLPTDNANARDYLPYLAQPYSTQGMLGYLSMNALHPQVPDATYRYSNLAFGIMGAVLPTIAGEGSTFENLAATYIFDRLSMSSKFFDEVRINHLPRGFDYSQNVASPVQPGWPFFPAYNGAGGIVASPNDMMTWLRFNMGLQTDPILSPLLPALQSPSTTVTTPWKDSLGLGWFLTPETTDTFACVWKDGDLAGYSSFMAFLPSSDPGTDASQAGVFFLSNAGGLFNGDAEISAYISYNVLRIMQGLEQTENSRSFPRSSISRHVGATS</sequence>
<gene>
    <name evidence="3" type="ORF">FEZ63_10370</name>
</gene>
<keyword evidence="4" id="KW-1185">Reference proteome</keyword>
<dbReference type="Proteomes" id="UP000325684">
    <property type="component" value="Unassembled WGS sequence"/>
</dbReference>
<dbReference type="EMBL" id="VCMV01000013">
    <property type="protein sequence ID" value="KAB0267675.1"/>
    <property type="molecule type" value="Genomic_DNA"/>
</dbReference>
<comment type="caution">
    <text evidence="3">The sequence shown here is derived from an EMBL/GenBank/DDBJ whole genome shotgun (WGS) entry which is preliminary data.</text>
</comment>
<dbReference type="AlphaFoldDB" id="A0A5N3PDE5"/>
<reference evidence="3 4" key="1">
    <citation type="journal article" date="2019" name="Microorganisms">
        <title>Genome Insights into the Novel Species Microvirga brassicacearum, a Rapeseed Endophyte with Biotechnological Potential.</title>
        <authorList>
            <person name="Jimenez-Gomez A."/>
            <person name="Saati-Santamaria Z."/>
            <person name="Igual J.M."/>
            <person name="Rivas R."/>
            <person name="Mateos P.F."/>
            <person name="Garcia-Fraile P."/>
        </authorList>
    </citation>
    <scope>NUCLEOTIDE SEQUENCE [LARGE SCALE GENOMIC DNA]</scope>
    <source>
        <strain evidence="3 4">CDVBN77</strain>
    </source>
</reference>
<dbReference type="Pfam" id="PF00144">
    <property type="entry name" value="Beta-lactamase"/>
    <property type="match status" value="1"/>
</dbReference>
<dbReference type="PANTHER" id="PTHR22935:SF95">
    <property type="entry name" value="BETA-LACTAMASE-LIKE 1-RELATED"/>
    <property type="match status" value="1"/>
</dbReference>
<accession>A0A5N3PDE5</accession>
<proteinExistence type="inferred from homology"/>
<protein>
    <submittedName>
        <fullName evidence="3">Beta-lactamase family protein</fullName>
    </submittedName>
</protein>
<dbReference type="OrthoDB" id="5377431at2"/>
<evidence type="ECO:0000259" key="2">
    <source>
        <dbReference type="Pfam" id="PF00144"/>
    </source>
</evidence>
<evidence type="ECO:0000313" key="4">
    <source>
        <dbReference type="Proteomes" id="UP000325684"/>
    </source>
</evidence>
<dbReference type="InterPro" id="IPR051478">
    <property type="entry name" value="Beta-lactamase-like_AB/R"/>
</dbReference>
<comment type="similarity">
    <text evidence="1">Belongs to the beta-lactamase family.</text>
</comment>